<dbReference type="InterPro" id="IPR010869">
    <property type="entry name" value="DUF1501"/>
</dbReference>
<dbReference type="PANTHER" id="PTHR43737:SF1">
    <property type="entry name" value="DUF1501 DOMAIN-CONTAINING PROTEIN"/>
    <property type="match status" value="1"/>
</dbReference>
<evidence type="ECO:0008006" key="3">
    <source>
        <dbReference type="Google" id="ProtNLM"/>
    </source>
</evidence>
<name>A0A517PR43_9PLAN</name>
<dbReference type="Proteomes" id="UP000320421">
    <property type="component" value="Chromosome"/>
</dbReference>
<evidence type="ECO:0000313" key="1">
    <source>
        <dbReference type="EMBL" id="QDT21832.1"/>
    </source>
</evidence>
<gene>
    <name evidence="1" type="ORF">HG66A1_36350</name>
</gene>
<dbReference type="AlphaFoldDB" id="A0A517PR43"/>
<dbReference type="PANTHER" id="PTHR43737">
    <property type="entry name" value="BLL7424 PROTEIN"/>
    <property type="match status" value="1"/>
</dbReference>
<organism evidence="1 2">
    <name type="scientific">Gimesia chilikensis</name>
    <dbReference type="NCBI Taxonomy" id="2605989"/>
    <lineage>
        <taxon>Bacteria</taxon>
        <taxon>Pseudomonadati</taxon>
        <taxon>Planctomycetota</taxon>
        <taxon>Planctomycetia</taxon>
        <taxon>Planctomycetales</taxon>
        <taxon>Planctomycetaceae</taxon>
        <taxon>Gimesia</taxon>
    </lineage>
</organism>
<protein>
    <recommendedName>
        <fullName evidence="3">DUF1501 domain-containing protein</fullName>
    </recommendedName>
</protein>
<dbReference type="Pfam" id="PF07394">
    <property type="entry name" value="DUF1501"/>
    <property type="match status" value="1"/>
</dbReference>
<keyword evidence="2" id="KW-1185">Reference proteome</keyword>
<sequence length="466" mass="50733">MTEMTTGGMCAPHLLNRRQAMQIGVGLFGLNLPQLLQAKQSDGKESGKQDISCIFIFLAGGPSHFETFDPKPDAPAEIRGPWKPIDTNVPGIQICEKLPLLAQRMDKVALIRSWQGKSGSHSTGSQHVASGFKPTGKQYFPNFGCLVSALYGSRVPGVPPHLGLPVAARYTDPPGYLGTAFSAFDLKGDPSKPEMELGGLNLSQVRFENRLEMLSQLENLSRLQEIQNSQFESVDKFTDEAIAMLTSGAMQKAVNLEEEPIQTRERYGDNIYGRRVLLARRLVEAGARFVTINQAVQGGLFGNAKTNGTWDNHGWLFDSMMTFSKPPADLPKGKRWHSYAGPGNVPQLDMSLSALLDDLDERGLLDTTLVVAMGEFGRTPKINATAGRDHYPNAGSVLMAGGPVQRGTVIGATDRNGSLPSTRPWRPEDFATSIYHALGIDAHQTYFPRLARPTPVAAGELIEGLF</sequence>
<proteinExistence type="predicted"/>
<evidence type="ECO:0000313" key="2">
    <source>
        <dbReference type="Proteomes" id="UP000320421"/>
    </source>
</evidence>
<dbReference type="EMBL" id="CP036266">
    <property type="protein sequence ID" value="QDT21832.1"/>
    <property type="molecule type" value="Genomic_DNA"/>
</dbReference>
<accession>A0A517PR43</accession>
<dbReference type="OrthoDB" id="232459at2"/>
<dbReference type="InterPro" id="IPR017850">
    <property type="entry name" value="Alkaline_phosphatase_core_sf"/>
</dbReference>
<dbReference type="RefSeq" id="WP_145186754.1">
    <property type="nucleotide sequence ID" value="NZ_CP036266.1"/>
</dbReference>
<dbReference type="SUPFAM" id="SSF53649">
    <property type="entry name" value="Alkaline phosphatase-like"/>
    <property type="match status" value="1"/>
</dbReference>
<reference evidence="1 2" key="1">
    <citation type="submission" date="2019-02" db="EMBL/GenBank/DDBJ databases">
        <title>Deep-cultivation of Planctomycetes and their phenomic and genomic characterization uncovers novel biology.</title>
        <authorList>
            <person name="Wiegand S."/>
            <person name="Jogler M."/>
            <person name="Boedeker C."/>
            <person name="Pinto D."/>
            <person name="Vollmers J."/>
            <person name="Rivas-Marin E."/>
            <person name="Kohn T."/>
            <person name="Peeters S.H."/>
            <person name="Heuer A."/>
            <person name="Rast P."/>
            <person name="Oberbeckmann S."/>
            <person name="Bunk B."/>
            <person name="Jeske O."/>
            <person name="Meyerdierks A."/>
            <person name="Storesund J.E."/>
            <person name="Kallscheuer N."/>
            <person name="Luecker S."/>
            <person name="Lage O.M."/>
            <person name="Pohl T."/>
            <person name="Merkel B.J."/>
            <person name="Hornburger P."/>
            <person name="Mueller R.-W."/>
            <person name="Bruemmer F."/>
            <person name="Labrenz M."/>
            <person name="Spormann A.M."/>
            <person name="Op den Camp H."/>
            <person name="Overmann J."/>
            <person name="Amann R."/>
            <person name="Jetten M.S.M."/>
            <person name="Mascher T."/>
            <person name="Medema M.H."/>
            <person name="Devos D.P."/>
            <person name="Kaster A.-K."/>
            <person name="Ovreas L."/>
            <person name="Rohde M."/>
            <person name="Galperin M.Y."/>
            <person name="Jogler C."/>
        </authorList>
    </citation>
    <scope>NUCLEOTIDE SEQUENCE [LARGE SCALE GENOMIC DNA]</scope>
    <source>
        <strain evidence="1 2">HG66A1</strain>
    </source>
</reference>